<comment type="caution">
    <text evidence="2">The sequence shown here is derived from an EMBL/GenBank/DDBJ whole genome shotgun (WGS) entry which is preliminary data.</text>
</comment>
<keyword evidence="3" id="KW-1185">Reference proteome</keyword>
<name>A0ABD3QCS4_9STRA</name>
<dbReference type="InterPro" id="IPR005046">
    <property type="entry name" value="DUF285"/>
</dbReference>
<evidence type="ECO:0000313" key="2">
    <source>
        <dbReference type="EMBL" id="KAL3797965.1"/>
    </source>
</evidence>
<dbReference type="Pfam" id="PF03382">
    <property type="entry name" value="DUF285"/>
    <property type="match status" value="2"/>
</dbReference>
<dbReference type="AlphaFoldDB" id="A0ABD3QCS4"/>
<reference evidence="2 3" key="1">
    <citation type="journal article" date="2020" name="G3 (Bethesda)">
        <title>Improved Reference Genome for Cyclotella cryptica CCMP332, a Model for Cell Wall Morphogenesis, Salinity Adaptation, and Lipid Production in Diatoms (Bacillariophyta).</title>
        <authorList>
            <person name="Roberts W.R."/>
            <person name="Downey K.M."/>
            <person name="Ruck E.C."/>
            <person name="Traller J.C."/>
            <person name="Alverson A.J."/>
        </authorList>
    </citation>
    <scope>NUCLEOTIDE SEQUENCE [LARGE SCALE GENOMIC DNA]</scope>
    <source>
        <strain evidence="2 3">CCMP332</strain>
    </source>
</reference>
<dbReference type="InterPro" id="IPR011889">
    <property type="entry name" value="Liste_lipo_26"/>
</dbReference>
<evidence type="ECO:0000256" key="1">
    <source>
        <dbReference type="SAM" id="MobiDB-lite"/>
    </source>
</evidence>
<sequence>MKFHLNTAILAASTFLISNTIVQSSLVSTLESFFHIYFIAYLICKIVTATQPCFGSNGDELKTAITNYVSQNCMTNPSCSVISTWGPVNDWYTSQVTDMSRLFQSNCVFNENISSWNTSSVTAMNSMFYASVFNQDISQWDTSRVTDMQYMFWAAAFNQDLSKWDTSRVKSMGVMFHEAAAFNQDISKWDTSSVTNMSFMFSYATVFNQDLSAWETSRVRYMTYMFYNCAAFNQDISKWNTSAVESMSCMFCNVALFNQDLSKWDTSSVEYMDCMFSNVNTFNQDLSGWDTSRVRYMSDMFSGAATFNQDLSKWDTSAVKNMAGIFAGAVSFNQDLSKWDTSSVSQMLALFYGATAFNQPIFQWNTSSVTDMSYMFYQAIAFNQDLSMWDTSSVKSMDLIFYGALSFNQDLSKWDTSSVSRMIALFYGAMAFNQPISQWNTSSVTDMSYMFYQATAFNQDLSMWDTSSVESMDLMFYGALSFNKDLSDWKYCFPYGAATDIFVSSGCTYQTTPASLLDYFCSKTTAAPSTFPSRPSPSPSPSKSPTSSSSNLFYPDQTQHVYNTGCLNDGRQPSWMEVNPTYWLFSTRDKCCKQHFSWNYNFCMGADGTDSYALWYPDWEGTNKGCLHDSYAPSYMTQNPSHYLFDSRQDCCKKHYSWNYAECVGGEAADSGEKWYVDWTLGDNTCKNDGKAPDYMTQQSSIWLFDKQEDCLSSSFYSYDMTPCMGTEASGKFFPDWSPGNEGCLVDERNARAPKYKLQSKMWLYDTLDQCCTAHFSYKLSDCKGESVVERTSGMLTGPP</sequence>
<evidence type="ECO:0000313" key="3">
    <source>
        <dbReference type="Proteomes" id="UP001516023"/>
    </source>
</evidence>
<feature type="region of interest" description="Disordered" evidence="1">
    <location>
        <begin position="528"/>
        <end position="550"/>
    </location>
</feature>
<dbReference type="NCBIfam" id="TIGR02167">
    <property type="entry name" value="Liste_lipo_26"/>
    <property type="match status" value="10"/>
</dbReference>
<accession>A0ABD3QCS4</accession>
<protein>
    <submittedName>
        <fullName evidence="2">Uncharacterized protein</fullName>
    </submittedName>
</protein>
<gene>
    <name evidence="2" type="ORF">HJC23_013203</name>
</gene>
<dbReference type="EMBL" id="JABMIG020000050">
    <property type="protein sequence ID" value="KAL3797965.1"/>
    <property type="molecule type" value="Genomic_DNA"/>
</dbReference>
<dbReference type="Proteomes" id="UP001516023">
    <property type="component" value="Unassembled WGS sequence"/>
</dbReference>
<proteinExistence type="predicted"/>
<organism evidence="2 3">
    <name type="scientific">Cyclotella cryptica</name>
    <dbReference type="NCBI Taxonomy" id="29204"/>
    <lineage>
        <taxon>Eukaryota</taxon>
        <taxon>Sar</taxon>
        <taxon>Stramenopiles</taxon>
        <taxon>Ochrophyta</taxon>
        <taxon>Bacillariophyta</taxon>
        <taxon>Coscinodiscophyceae</taxon>
        <taxon>Thalassiosirophycidae</taxon>
        <taxon>Stephanodiscales</taxon>
        <taxon>Stephanodiscaceae</taxon>
        <taxon>Cyclotella</taxon>
    </lineage>
</organism>